<feature type="transmembrane region" description="Helical" evidence="9">
    <location>
        <begin position="71"/>
        <end position="90"/>
    </location>
</feature>
<comment type="subcellular location">
    <subcellularLocation>
        <location evidence="1">Cell membrane</location>
        <topology evidence="1">Multi-pass membrane protein</topology>
    </subcellularLocation>
</comment>
<dbReference type="AlphaFoldDB" id="A0AAN7VBE0"/>
<keyword evidence="12" id="KW-1185">Reference proteome</keyword>
<feature type="transmembrane region" description="Helical" evidence="9">
    <location>
        <begin position="12"/>
        <end position="29"/>
    </location>
</feature>
<dbReference type="InterPro" id="IPR005828">
    <property type="entry name" value="MFS_sugar_transport-like"/>
</dbReference>
<feature type="transmembrane region" description="Helical" evidence="9">
    <location>
        <begin position="35"/>
        <end position="59"/>
    </location>
</feature>
<feature type="transmembrane region" description="Helical" evidence="9">
    <location>
        <begin position="313"/>
        <end position="331"/>
    </location>
</feature>
<dbReference type="Proteomes" id="UP001329430">
    <property type="component" value="Chromosome 8"/>
</dbReference>
<dbReference type="InterPro" id="IPR003663">
    <property type="entry name" value="Sugar/inositol_transpt"/>
</dbReference>
<keyword evidence="7 9" id="KW-0472">Membrane</keyword>
<dbReference type="InterPro" id="IPR050549">
    <property type="entry name" value="MFS_Trehalose_Transporter"/>
</dbReference>
<evidence type="ECO:0000256" key="3">
    <source>
        <dbReference type="ARBA" id="ARBA00022475"/>
    </source>
</evidence>
<protein>
    <recommendedName>
        <fullName evidence="10">Major facilitator superfamily (MFS) profile domain-containing protein</fullName>
    </recommendedName>
</protein>
<sequence>MASVLMDKIGRKNSLLCAAIPYLISWFIIGLTQRLGFLLLARCIGGIGDGVVYTILPVYIAEIVDPQIRGFVISFVGILAIFGGLLINVYGYYLNIAYSSLLCAVPSSIFLIFFYFLPETPNYFIVRKNLNKAREVLGRIRGRQIDESEIEDLVKINEEGLVKASIFDLFRVRGNRRGLFIFMGTMTTQQFSGIIPIMFYTQTIFEEAAADFPVIASTVLLYIVLIIFSSVSAVIVDRLGRRPLIITSTALSCLFLLTEGVNLYIKSEGGVGNVGSSWVTIVDLSFLIVSFSIGLLSIPTVFQGEFFPLNVKAAAVCFCNIYFAVMASIAAKLFQITNDKYGLYFPFFMFSVVCGLGLVFAVIFVPETKNKTLEEIQIELKALNIDAKNVTKL</sequence>
<dbReference type="SUPFAM" id="SSF103473">
    <property type="entry name" value="MFS general substrate transporter"/>
    <property type="match status" value="1"/>
</dbReference>
<evidence type="ECO:0000256" key="6">
    <source>
        <dbReference type="ARBA" id="ARBA00022989"/>
    </source>
</evidence>
<dbReference type="GO" id="GO:0005886">
    <property type="term" value="C:plasma membrane"/>
    <property type="evidence" value="ECO:0007669"/>
    <property type="project" value="UniProtKB-SubCell"/>
</dbReference>
<dbReference type="PROSITE" id="PS50850">
    <property type="entry name" value="MFS"/>
    <property type="match status" value="1"/>
</dbReference>
<dbReference type="Gene3D" id="1.20.1250.20">
    <property type="entry name" value="MFS general substrate transporter like domains"/>
    <property type="match status" value="1"/>
</dbReference>
<keyword evidence="4" id="KW-0762">Sugar transport</keyword>
<name>A0AAN7VBE0_9COLE</name>
<evidence type="ECO:0000256" key="5">
    <source>
        <dbReference type="ARBA" id="ARBA00022692"/>
    </source>
</evidence>
<dbReference type="InterPro" id="IPR036259">
    <property type="entry name" value="MFS_trans_sf"/>
</dbReference>
<feature type="domain" description="Major facilitator superfamily (MFS) profile" evidence="10">
    <location>
        <begin position="1"/>
        <end position="369"/>
    </location>
</feature>
<evidence type="ECO:0000256" key="8">
    <source>
        <dbReference type="ARBA" id="ARBA00023180"/>
    </source>
</evidence>
<accession>A0AAN7VBE0</accession>
<dbReference type="PANTHER" id="PTHR48021:SF46">
    <property type="entry name" value="MAJOR FACILITATOR SUPERFAMILY (MFS) PROFILE DOMAIN-CONTAINING PROTEIN"/>
    <property type="match status" value="1"/>
</dbReference>
<evidence type="ECO:0000256" key="7">
    <source>
        <dbReference type="ARBA" id="ARBA00023136"/>
    </source>
</evidence>
<feature type="transmembrane region" description="Helical" evidence="9">
    <location>
        <begin position="96"/>
        <end position="117"/>
    </location>
</feature>
<dbReference type="PROSITE" id="PS00217">
    <property type="entry name" value="SUGAR_TRANSPORT_2"/>
    <property type="match status" value="1"/>
</dbReference>
<dbReference type="InterPro" id="IPR005829">
    <property type="entry name" value="Sugar_transporter_CS"/>
</dbReference>
<evidence type="ECO:0000256" key="1">
    <source>
        <dbReference type="ARBA" id="ARBA00004651"/>
    </source>
</evidence>
<dbReference type="PANTHER" id="PTHR48021">
    <property type="match status" value="1"/>
</dbReference>
<feature type="transmembrane region" description="Helical" evidence="9">
    <location>
        <begin position="212"/>
        <end position="236"/>
    </location>
</feature>
<keyword evidence="8" id="KW-0325">Glycoprotein</keyword>
<dbReference type="PRINTS" id="PR00171">
    <property type="entry name" value="SUGRTRNSPORT"/>
</dbReference>
<feature type="transmembrane region" description="Helical" evidence="9">
    <location>
        <begin position="343"/>
        <end position="365"/>
    </location>
</feature>
<keyword evidence="2" id="KW-0813">Transport</keyword>
<evidence type="ECO:0000313" key="12">
    <source>
        <dbReference type="Proteomes" id="UP001329430"/>
    </source>
</evidence>
<evidence type="ECO:0000256" key="2">
    <source>
        <dbReference type="ARBA" id="ARBA00022448"/>
    </source>
</evidence>
<reference evidence="11 12" key="1">
    <citation type="journal article" date="2024" name="Insects">
        <title>An Improved Chromosome-Level Genome Assembly of the Firefly Pyrocoelia pectoralis.</title>
        <authorList>
            <person name="Fu X."/>
            <person name="Meyer-Rochow V.B."/>
            <person name="Ballantyne L."/>
            <person name="Zhu X."/>
        </authorList>
    </citation>
    <scope>NUCLEOTIDE SEQUENCE [LARGE SCALE GENOMIC DNA]</scope>
    <source>
        <strain evidence="11">XCY_ONT2</strain>
    </source>
</reference>
<evidence type="ECO:0000256" key="9">
    <source>
        <dbReference type="SAM" id="Phobius"/>
    </source>
</evidence>
<keyword evidence="5 9" id="KW-0812">Transmembrane</keyword>
<keyword evidence="3" id="KW-1003">Cell membrane</keyword>
<dbReference type="FunFam" id="1.20.1250.20:FF:000218">
    <property type="entry name" value="facilitated trehalose transporter Tret1"/>
    <property type="match status" value="1"/>
</dbReference>
<keyword evidence="6 9" id="KW-1133">Transmembrane helix</keyword>
<proteinExistence type="predicted"/>
<dbReference type="PROSITE" id="PS00216">
    <property type="entry name" value="SUGAR_TRANSPORT_1"/>
    <property type="match status" value="2"/>
</dbReference>
<dbReference type="GO" id="GO:0022857">
    <property type="term" value="F:transmembrane transporter activity"/>
    <property type="evidence" value="ECO:0007669"/>
    <property type="project" value="InterPro"/>
</dbReference>
<feature type="transmembrane region" description="Helical" evidence="9">
    <location>
        <begin position="243"/>
        <end position="265"/>
    </location>
</feature>
<organism evidence="11 12">
    <name type="scientific">Pyrocoelia pectoralis</name>
    <dbReference type="NCBI Taxonomy" id="417401"/>
    <lineage>
        <taxon>Eukaryota</taxon>
        <taxon>Metazoa</taxon>
        <taxon>Ecdysozoa</taxon>
        <taxon>Arthropoda</taxon>
        <taxon>Hexapoda</taxon>
        <taxon>Insecta</taxon>
        <taxon>Pterygota</taxon>
        <taxon>Neoptera</taxon>
        <taxon>Endopterygota</taxon>
        <taxon>Coleoptera</taxon>
        <taxon>Polyphaga</taxon>
        <taxon>Elateriformia</taxon>
        <taxon>Elateroidea</taxon>
        <taxon>Lampyridae</taxon>
        <taxon>Lampyrinae</taxon>
        <taxon>Pyrocoelia</taxon>
    </lineage>
</organism>
<dbReference type="EMBL" id="JAVRBK010000008">
    <property type="protein sequence ID" value="KAK5640279.1"/>
    <property type="molecule type" value="Genomic_DNA"/>
</dbReference>
<feature type="transmembrane region" description="Helical" evidence="9">
    <location>
        <begin position="277"/>
        <end position="301"/>
    </location>
</feature>
<evidence type="ECO:0000259" key="10">
    <source>
        <dbReference type="PROSITE" id="PS50850"/>
    </source>
</evidence>
<dbReference type="Pfam" id="PF00083">
    <property type="entry name" value="Sugar_tr"/>
    <property type="match status" value="1"/>
</dbReference>
<evidence type="ECO:0000256" key="4">
    <source>
        <dbReference type="ARBA" id="ARBA00022597"/>
    </source>
</evidence>
<evidence type="ECO:0000313" key="11">
    <source>
        <dbReference type="EMBL" id="KAK5640279.1"/>
    </source>
</evidence>
<comment type="caution">
    <text evidence="11">The sequence shown here is derived from an EMBL/GenBank/DDBJ whole genome shotgun (WGS) entry which is preliminary data.</text>
</comment>
<dbReference type="InterPro" id="IPR020846">
    <property type="entry name" value="MFS_dom"/>
</dbReference>
<gene>
    <name evidence="11" type="ORF">RI129_011090</name>
</gene>
<feature type="transmembrane region" description="Helical" evidence="9">
    <location>
        <begin position="179"/>
        <end position="200"/>
    </location>
</feature>